<gene>
    <name evidence="1" type="ORF">KDD17_00460</name>
</gene>
<reference evidence="1" key="1">
    <citation type="submission" date="2021-04" db="EMBL/GenBank/DDBJ databases">
        <title>Complete genome sequence for Sulfitobacter sp. strain JK7-1.</title>
        <authorList>
            <person name="Park S.-J."/>
        </authorList>
    </citation>
    <scope>NUCLEOTIDE SEQUENCE</scope>
    <source>
        <strain evidence="1">JK7-1</strain>
    </source>
</reference>
<protein>
    <submittedName>
        <fullName evidence="1">Uncharacterized protein</fullName>
    </submittedName>
</protein>
<dbReference type="EMBL" id="CP073581">
    <property type="protein sequence ID" value="QUJ76586.1"/>
    <property type="molecule type" value="Genomic_DNA"/>
</dbReference>
<name>A0A975JE54_9RHOB</name>
<evidence type="ECO:0000313" key="2">
    <source>
        <dbReference type="Proteomes" id="UP000683291"/>
    </source>
</evidence>
<dbReference type="AlphaFoldDB" id="A0A975JE54"/>
<accession>A0A975JE54</accession>
<proteinExistence type="predicted"/>
<keyword evidence="2" id="KW-1185">Reference proteome</keyword>
<dbReference type="Proteomes" id="UP000683291">
    <property type="component" value="Chromosome 1"/>
</dbReference>
<dbReference type="RefSeq" id="WP_212704783.1">
    <property type="nucleotide sequence ID" value="NZ_CP073581.1"/>
</dbReference>
<organism evidence="1 2">
    <name type="scientific">Sulfitobacter albidus</name>
    <dbReference type="NCBI Taxonomy" id="2829501"/>
    <lineage>
        <taxon>Bacteria</taxon>
        <taxon>Pseudomonadati</taxon>
        <taxon>Pseudomonadota</taxon>
        <taxon>Alphaproteobacteria</taxon>
        <taxon>Rhodobacterales</taxon>
        <taxon>Roseobacteraceae</taxon>
        <taxon>Sulfitobacter</taxon>
    </lineage>
</organism>
<sequence length="149" mass="15686">MTPKPAFENAIRAFDAYAVGLERLAAGMQSGAIPATRMAACLARPSVTAADVQDLAGKVARIARQIEAQLGKPDVDIAVIATISGVRSMVGLAYDVLTDDCPQVPPAHEALEPAMAAMDAAFPRSPQGEYTSSAVADYQTALERSNPWR</sequence>
<evidence type="ECO:0000313" key="1">
    <source>
        <dbReference type="EMBL" id="QUJ76586.1"/>
    </source>
</evidence>
<dbReference type="KEGG" id="sual:KDD17_00460"/>